<name>A0A1I3P0T6_9PLAN</name>
<dbReference type="RefSeq" id="WP_175517659.1">
    <property type="nucleotide sequence ID" value="NZ_FOQD01000016.1"/>
</dbReference>
<dbReference type="EMBL" id="FOQD01000016">
    <property type="protein sequence ID" value="SFJ15059.1"/>
    <property type="molecule type" value="Genomic_DNA"/>
</dbReference>
<evidence type="ECO:0000313" key="3">
    <source>
        <dbReference type="Proteomes" id="UP000199518"/>
    </source>
</evidence>
<reference evidence="3" key="1">
    <citation type="submission" date="2016-10" db="EMBL/GenBank/DDBJ databases">
        <authorList>
            <person name="Varghese N."/>
            <person name="Submissions S."/>
        </authorList>
    </citation>
    <scope>NUCLEOTIDE SEQUENCE [LARGE SCALE GENOMIC DNA]</scope>
    <source>
        <strain evidence="3">DSM 26348</strain>
    </source>
</reference>
<evidence type="ECO:0000256" key="1">
    <source>
        <dbReference type="SAM" id="MobiDB-lite"/>
    </source>
</evidence>
<dbReference type="Proteomes" id="UP000199518">
    <property type="component" value="Unassembled WGS sequence"/>
</dbReference>
<sequence>MEASHSTPPVEVFGEAVITGELVSRSQDEQPEGSAILNAKKKPYPHGQDSRMPRKSDLAYFLPAEGQWTPVIGAN</sequence>
<proteinExistence type="predicted"/>
<feature type="region of interest" description="Disordered" evidence="1">
    <location>
        <begin position="23"/>
        <end position="53"/>
    </location>
</feature>
<organism evidence="2 3">
    <name type="scientific">Planctomicrobium piriforme</name>
    <dbReference type="NCBI Taxonomy" id="1576369"/>
    <lineage>
        <taxon>Bacteria</taxon>
        <taxon>Pseudomonadati</taxon>
        <taxon>Planctomycetota</taxon>
        <taxon>Planctomycetia</taxon>
        <taxon>Planctomycetales</taxon>
        <taxon>Planctomycetaceae</taxon>
        <taxon>Planctomicrobium</taxon>
    </lineage>
</organism>
<evidence type="ECO:0000313" key="2">
    <source>
        <dbReference type="EMBL" id="SFJ15059.1"/>
    </source>
</evidence>
<accession>A0A1I3P0T6</accession>
<protein>
    <submittedName>
        <fullName evidence="2">Uncharacterized protein</fullName>
    </submittedName>
</protein>
<gene>
    <name evidence="2" type="ORF">SAMN05421753_1162</name>
</gene>
<keyword evidence="3" id="KW-1185">Reference proteome</keyword>
<dbReference type="AlphaFoldDB" id="A0A1I3P0T6"/>